<organism evidence="1 2">
    <name type="scientific">Amphibalanus amphitrite</name>
    <name type="common">Striped barnacle</name>
    <name type="synonym">Balanus amphitrite</name>
    <dbReference type="NCBI Taxonomy" id="1232801"/>
    <lineage>
        <taxon>Eukaryota</taxon>
        <taxon>Metazoa</taxon>
        <taxon>Ecdysozoa</taxon>
        <taxon>Arthropoda</taxon>
        <taxon>Crustacea</taxon>
        <taxon>Multicrustacea</taxon>
        <taxon>Cirripedia</taxon>
        <taxon>Thoracica</taxon>
        <taxon>Thoracicalcarea</taxon>
        <taxon>Balanomorpha</taxon>
        <taxon>Balanoidea</taxon>
        <taxon>Balanidae</taxon>
        <taxon>Amphibalaninae</taxon>
        <taxon>Amphibalanus</taxon>
    </lineage>
</organism>
<accession>A0A6A4VVR2</accession>
<dbReference type="SUPFAM" id="SSF57302">
    <property type="entry name" value="Snake toxin-like"/>
    <property type="match status" value="1"/>
</dbReference>
<protein>
    <submittedName>
        <fullName evidence="1">Uncharacterized protein</fullName>
    </submittedName>
</protein>
<evidence type="ECO:0000313" key="2">
    <source>
        <dbReference type="Proteomes" id="UP000440578"/>
    </source>
</evidence>
<dbReference type="Proteomes" id="UP000440578">
    <property type="component" value="Unassembled WGS sequence"/>
</dbReference>
<evidence type="ECO:0000313" key="1">
    <source>
        <dbReference type="EMBL" id="KAF0295674.1"/>
    </source>
</evidence>
<keyword evidence="2" id="KW-1185">Reference proteome</keyword>
<dbReference type="EMBL" id="VIIS01001604">
    <property type="protein sequence ID" value="KAF0295674.1"/>
    <property type="molecule type" value="Genomic_DNA"/>
</dbReference>
<proteinExistence type="predicted"/>
<comment type="caution">
    <text evidence="1">The sequence shown here is derived from an EMBL/GenBank/DDBJ whole genome shotgun (WGS) entry which is preliminary data.</text>
</comment>
<reference evidence="1 2" key="1">
    <citation type="submission" date="2019-07" db="EMBL/GenBank/DDBJ databases">
        <title>Draft genome assembly of a fouling barnacle, Amphibalanus amphitrite (Darwin, 1854): The first reference genome for Thecostraca.</title>
        <authorList>
            <person name="Kim W."/>
        </authorList>
    </citation>
    <scope>NUCLEOTIDE SEQUENCE [LARGE SCALE GENOMIC DNA]</scope>
    <source>
        <strain evidence="1">SNU_AA5</strain>
        <tissue evidence="1">Soma without cirri and trophi</tissue>
    </source>
</reference>
<dbReference type="CDD" id="cd00117">
    <property type="entry name" value="TFP"/>
    <property type="match status" value="1"/>
</dbReference>
<dbReference type="AlphaFoldDB" id="A0A6A4VVR2"/>
<dbReference type="InterPro" id="IPR045860">
    <property type="entry name" value="Snake_toxin-like_sf"/>
</dbReference>
<gene>
    <name evidence="1" type="ORF">FJT64_006852</name>
</gene>
<sequence>MGVLRGPPNVPRGPLGLLRGLLGVLRGPLGLLRGQLSVCLLLLALLSCQPALGDHLRAFNLTEATFSNRTCFSCSLDFRYVPWQGDHPCLGWTEPVATDYLVQCGGHQPICQETWFVQSGILLLLSRGCTDSCAAYCKSTGFGVTRTTCNLCCERDGCNDHPPSLQATATGL</sequence>
<name>A0A6A4VVR2_AMPAM</name>
<dbReference type="OrthoDB" id="6342359at2759"/>